<dbReference type="EMBL" id="PXNQ02000009">
    <property type="protein sequence ID" value="RNF33713.1"/>
    <property type="molecule type" value="Genomic_DNA"/>
</dbReference>
<evidence type="ECO:0000313" key="2">
    <source>
        <dbReference type="Proteomes" id="UP000238137"/>
    </source>
</evidence>
<keyword evidence="2" id="KW-1185">Reference proteome</keyword>
<proteinExistence type="predicted"/>
<dbReference type="InterPro" id="IPR006429">
    <property type="entry name" value="Phage_lambda_portal"/>
</dbReference>
<dbReference type="GO" id="GO:0019068">
    <property type="term" value="P:virion assembly"/>
    <property type="evidence" value="ECO:0007669"/>
    <property type="project" value="InterPro"/>
</dbReference>
<accession>A0A3R7LH05</accession>
<dbReference type="RefSeq" id="WP_106692090.1">
    <property type="nucleotide sequence ID" value="NZ_PXNQ02000009.1"/>
</dbReference>
<name>A0A3R7LH05_9RHOB</name>
<evidence type="ECO:0000313" key="1">
    <source>
        <dbReference type="EMBL" id="RNF33713.1"/>
    </source>
</evidence>
<gene>
    <name evidence="1" type="ORF">A7A09_014580</name>
</gene>
<dbReference type="AlphaFoldDB" id="A0A3R7LH05"/>
<dbReference type="Proteomes" id="UP000238137">
    <property type="component" value="Unassembled WGS sequence"/>
</dbReference>
<comment type="caution">
    <text evidence="1">The sequence shown here is derived from an EMBL/GenBank/DDBJ whole genome shotgun (WGS) entry which is preliminary data.</text>
</comment>
<dbReference type="Pfam" id="PF05136">
    <property type="entry name" value="Phage_portal_2"/>
    <property type="match status" value="1"/>
</dbReference>
<dbReference type="OrthoDB" id="9770450at2"/>
<dbReference type="GO" id="GO:0005198">
    <property type="term" value="F:structural molecule activity"/>
    <property type="evidence" value="ECO:0007669"/>
    <property type="project" value="InterPro"/>
</dbReference>
<dbReference type="NCBIfam" id="TIGR01539">
    <property type="entry name" value="portal_lambda"/>
    <property type="match status" value="1"/>
</dbReference>
<sequence length="439" mass="47891">MGWLRNLLGTTKRSYEAATPSMSRFDAGRKRFSSYGPETVAAGPSIRSRARHAAENNSLTAAAIGAWCDSVIGPGIRPTSQHPDPETRATLDAYFQRWARHADASARGDYYAIQSQVARAERIDGESLLLWRGDKLLHLPPEQLADIATDQIVAGVELGDDGQAVAYHIHPQRPDAMNAAYHPPIRVPADQVIHVMEPRGPGQVRGVSSLAPVLLTLASLDGLEDSLLMQNRMAALLSVIVTDELQQDGKDPLADGEGLAPGEIIKLPGNLKITTISPQQSQQSGEFLKHMTRRVAAGVGVPDWLISADVGQANYSSLRAALVAYRQRIERFQFQILAPQMLDPVWRRVATMAALEHNIPIDDDLFSVEHIPPAQPWVDPMKDANASIQMLKHGLASRRQIVSALGYSVEELDAEIQADREREAALGLTFGAPKKESEA</sequence>
<protein>
    <submittedName>
        <fullName evidence="1">Phage portal protein</fullName>
    </submittedName>
</protein>
<reference evidence="1" key="1">
    <citation type="submission" date="2018-05" db="EMBL/GenBank/DDBJ databases">
        <title>Reclassification of Methylarcula marina and Methylarcula terricola as Paracoccus methylarcula sp.nov., comb.nov. and Paracoccus terricola comb.nov.</title>
        <authorList>
            <person name="Shmareva M.N."/>
            <person name="Doronina N.V."/>
            <person name="Vasilenko O.V."/>
            <person name="Tarlachkov S.V."/>
            <person name="Trotsenko Y.A."/>
        </authorList>
    </citation>
    <scope>NUCLEOTIDE SEQUENCE [LARGE SCALE GENOMIC DNA]</scope>
    <source>
        <strain evidence="1">VKM B-2159</strain>
    </source>
</reference>
<organism evidence="1 2">
    <name type="scientific">Paracoccus methylarcula</name>
    <dbReference type="NCBI Taxonomy" id="72022"/>
    <lineage>
        <taxon>Bacteria</taxon>
        <taxon>Pseudomonadati</taxon>
        <taxon>Pseudomonadota</taxon>
        <taxon>Alphaproteobacteria</taxon>
        <taxon>Rhodobacterales</taxon>
        <taxon>Paracoccaceae</taxon>
        <taxon>Paracoccus</taxon>
    </lineage>
</organism>